<sequence length="238" mass="28881">MIKSFYAVLDLKNPDLVIQKIDPVNFKLYRKWKNGVEEWITFYYLADGKRILIKEYKNSTGYEFKIDTENKEFMYNDNLGNWYKYNIITHDYESVDLTHRYDNNGNLIYYKSPEGVEESYQYDDNNLIQKYEKRVDGEIVLTRTYQRYIARGSSEEYFMDEPLTQIQENTKDLYSERTYDMKGREILYEDEDRNGDRIMVGTKYEDKRAHVMVWKNGKFIYEYYVKEGDENYGKGFKK</sequence>
<proteinExistence type="predicted"/>
<evidence type="ECO:0000313" key="1">
    <source>
        <dbReference type="EMBL" id="DAF93118.1"/>
    </source>
</evidence>
<dbReference type="EMBL" id="BK016080">
    <property type="protein sequence ID" value="DAF93118.1"/>
    <property type="molecule type" value="Genomic_DNA"/>
</dbReference>
<organism evidence="1">
    <name type="scientific">Myoviridae sp. ctcyQ27</name>
    <dbReference type="NCBI Taxonomy" id="2825139"/>
    <lineage>
        <taxon>Viruses</taxon>
        <taxon>Duplodnaviria</taxon>
        <taxon>Heunggongvirae</taxon>
        <taxon>Uroviricota</taxon>
        <taxon>Caudoviricetes</taxon>
    </lineage>
</organism>
<reference evidence="1" key="1">
    <citation type="journal article" date="2021" name="Proc. Natl. Acad. Sci. U.S.A.">
        <title>A Catalog of Tens of Thousands of Viruses from Human Metagenomes Reveals Hidden Associations with Chronic Diseases.</title>
        <authorList>
            <person name="Tisza M.J."/>
            <person name="Buck C.B."/>
        </authorList>
    </citation>
    <scope>NUCLEOTIDE SEQUENCE</scope>
    <source>
        <strain evidence="1">CtcyQ27</strain>
    </source>
</reference>
<name>A0A8S5UFF2_9CAUD</name>
<protein>
    <submittedName>
        <fullName evidence="1">Uncharacterized protein</fullName>
    </submittedName>
</protein>
<accession>A0A8S5UFF2</accession>